<evidence type="ECO:0000259" key="8">
    <source>
        <dbReference type="PROSITE" id="PS51146"/>
    </source>
</evidence>
<accession>A0A250JH87</accession>
<feature type="domain" description="KaiC" evidence="8">
    <location>
        <begin position="16"/>
        <end position="245"/>
    </location>
</feature>
<dbReference type="GO" id="GO:0005524">
    <property type="term" value="F:ATP binding"/>
    <property type="evidence" value="ECO:0007669"/>
    <property type="project" value="InterPro"/>
</dbReference>
<dbReference type="InterPro" id="IPR030665">
    <property type="entry name" value="KaiC"/>
</dbReference>
<dbReference type="SMART" id="SM00382">
    <property type="entry name" value="AAA"/>
    <property type="match status" value="2"/>
</dbReference>
<gene>
    <name evidence="9" type="ORF">CYFUS_008725</name>
</gene>
<keyword evidence="6" id="KW-0378">Hydrolase</keyword>
<reference evidence="9 10" key="1">
    <citation type="submission" date="2017-06" db="EMBL/GenBank/DDBJ databases">
        <title>Sequencing and comparative analysis of myxobacterial genomes.</title>
        <authorList>
            <person name="Rupp O."/>
            <person name="Goesmann A."/>
            <person name="Sogaard-Andersen L."/>
        </authorList>
    </citation>
    <scope>NUCLEOTIDE SEQUENCE [LARGE SCALE GENOMIC DNA]</scope>
    <source>
        <strain evidence="9 10">DSM 52655</strain>
    </source>
</reference>
<evidence type="ECO:0000256" key="6">
    <source>
        <dbReference type="ARBA" id="ARBA00022801"/>
    </source>
</evidence>
<keyword evidence="5" id="KW-0418">Kinase</keyword>
<evidence type="ECO:0000256" key="1">
    <source>
        <dbReference type="ARBA" id="ARBA00012513"/>
    </source>
</evidence>
<feature type="region of interest" description="Disordered" evidence="7">
    <location>
        <begin position="484"/>
        <end position="533"/>
    </location>
</feature>
<dbReference type="GO" id="GO:0016787">
    <property type="term" value="F:hydrolase activity"/>
    <property type="evidence" value="ECO:0007669"/>
    <property type="project" value="UniProtKB-KW"/>
</dbReference>
<evidence type="ECO:0000256" key="3">
    <source>
        <dbReference type="ARBA" id="ARBA00022679"/>
    </source>
</evidence>
<dbReference type="KEGG" id="cfus:CYFUS_008725"/>
<dbReference type="InterPro" id="IPR014774">
    <property type="entry name" value="KaiC-like_dom"/>
</dbReference>
<evidence type="ECO:0000256" key="2">
    <source>
        <dbReference type="ARBA" id="ARBA00022553"/>
    </source>
</evidence>
<dbReference type="RefSeq" id="WP_095990687.1">
    <property type="nucleotide sequence ID" value="NZ_CP022098.1"/>
</dbReference>
<organism evidence="9 10">
    <name type="scientific">Cystobacter fuscus</name>
    <dbReference type="NCBI Taxonomy" id="43"/>
    <lineage>
        <taxon>Bacteria</taxon>
        <taxon>Pseudomonadati</taxon>
        <taxon>Myxococcota</taxon>
        <taxon>Myxococcia</taxon>
        <taxon>Myxococcales</taxon>
        <taxon>Cystobacterineae</taxon>
        <taxon>Archangiaceae</taxon>
        <taxon>Cystobacter</taxon>
    </lineage>
</organism>
<dbReference type="InterPro" id="IPR003593">
    <property type="entry name" value="AAA+_ATPase"/>
</dbReference>
<protein>
    <recommendedName>
        <fullName evidence="1">non-specific serine/threonine protein kinase</fullName>
        <ecNumber evidence="1">2.7.11.1</ecNumber>
    </recommendedName>
</protein>
<dbReference type="AlphaFoldDB" id="A0A250JH87"/>
<dbReference type="EMBL" id="CP022098">
    <property type="protein sequence ID" value="ATB43245.1"/>
    <property type="molecule type" value="Genomic_DNA"/>
</dbReference>
<dbReference type="EC" id="2.7.11.1" evidence="1"/>
<dbReference type="Gene3D" id="3.40.50.300">
    <property type="entry name" value="P-loop containing nucleotide triphosphate hydrolases"/>
    <property type="match status" value="2"/>
</dbReference>
<evidence type="ECO:0000256" key="5">
    <source>
        <dbReference type="ARBA" id="ARBA00022777"/>
    </source>
</evidence>
<dbReference type="PANTHER" id="PTHR42926">
    <property type="match status" value="1"/>
</dbReference>
<dbReference type="Proteomes" id="UP000217257">
    <property type="component" value="Chromosome"/>
</dbReference>
<keyword evidence="4" id="KW-0677">Repeat</keyword>
<sequence length="533" mass="58933">MSGSDTDDSGQPSREERVESGIPRLDFILKGGFKQGGIYALMGPPGSGKTILANQLCFNHIDKSEGRCVYMTLLIESHAKMLRHLGSLSFFRLEEIPDNLYYISGYKVVRDQGFSGLLELIRGTLRERRATVFVIDGMESAEQFAPTVQAYGEFVHSLQALASLLGCTTFLISNMRERTHTENALVDGVVELSDRLIGPRAVRELTVHKFRGSDYLRGRHEVEISADGISIHPRTEVQFAHPGPSAREQRLRMAFGLPRFDEMLGGGLPSGSTTALVGSPGTGKTLLGLSFLVEGARRGERGTYFGFYEPPPRLIEKAEAVGIPLDRYVKDGSISLVWQPPLEHLMDSLAEQLLEKIRAESARERRRLFVDGAEGFRAAAVYPERVPIFLSALTNQLRSLDITTVITDELELFQSELALPTPELANVAESVVLLRYVELRSQIYRLLSVMKMRESRYDTSLREFHISPGGIDVAESFQSAESILSGHGREVRPAPRRRTAPRTGGGRKGAVKKGAGTPGPKDKGRARPSRRGR</sequence>
<dbReference type="Pfam" id="PF06745">
    <property type="entry name" value="ATPase"/>
    <property type="match status" value="2"/>
</dbReference>
<dbReference type="PROSITE" id="PS51146">
    <property type="entry name" value="KAIC"/>
    <property type="match status" value="2"/>
</dbReference>
<dbReference type="PANTHER" id="PTHR42926:SF1">
    <property type="entry name" value="CIRCADIAN CLOCK OSCILLATOR PROTEIN KAIC 1"/>
    <property type="match status" value="1"/>
</dbReference>
<proteinExistence type="predicted"/>
<evidence type="ECO:0000256" key="4">
    <source>
        <dbReference type="ARBA" id="ARBA00022737"/>
    </source>
</evidence>
<dbReference type="PIRSF" id="PIRSF039117">
    <property type="entry name" value="KaiC"/>
    <property type="match status" value="1"/>
</dbReference>
<dbReference type="InterPro" id="IPR051347">
    <property type="entry name" value="Circadian_clock_KaiC-rel"/>
</dbReference>
<evidence type="ECO:0000256" key="7">
    <source>
        <dbReference type="SAM" id="MobiDB-lite"/>
    </source>
</evidence>
<dbReference type="SUPFAM" id="SSF52540">
    <property type="entry name" value="P-loop containing nucleoside triphosphate hydrolases"/>
    <property type="match status" value="2"/>
</dbReference>
<evidence type="ECO:0000313" key="10">
    <source>
        <dbReference type="Proteomes" id="UP000217257"/>
    </source>
</evidence>
<evidence type="ECO:0000313" key="9">
    <source>
        <dbReference type="EMBL" id="ATB43245.1"/>
    </source>
</evidence>
<keyword evidence="3" id="KW-0808">Transferase</keyword>
<feature type="domain" description="KaiC" evidence="8">
    <location>
        <begin position="251"/>
        <end position="487"/>
    </location>
</feature>
<dbReference type="GO" id="GO:0004674">
    <property type="term" value="F:protein serine/threonine kinase activity"/>
    <property type="evidence" value="ECO:0007669"/>
    <property type="project" value="UniProtKB-EC"/>
</dbReference>
<dbReference type="InterPro" id="IPR027417">
    <property type="entry name" value="P-loop_NTPase"/>
</dbReference>
<name>A0A250JH87_9BACT</name>
<keyword evidence="2" id="KW-0597">Phosphoprotein</keyword>
<dbReference type="InterPro" id="IPR010624">
    <property type="entry name" value="KaiC_dom"/>
</dbReference>